<comment type="caution">
    <text evidence="6">The sequence shown here is derived from an EMBL/GenBank/DDBJ whole genome shotgun (WGS) entry which is preliminary data.</text>
</comment>
<dbReference type="Proteomes" id="UP000326838">
    <property type="component" value="Unassembled WGS sequence"/>
</dbReference>
<dbReference type="PANTHER" id="PTHR31851">
    <property type="entry name" value="FE(2+)/MN(2+) TRANSPORTER PCL1"/>
    <property type="match status" value="1"/>
</dbReference>
<dbReference type="GO" id="GO:0005384">
    <property type="term" value="F:manganese ion transmembrane transporter activity"/>
    <property type="evidence" value="ECO:0007669"/>
    <property type="project" value="InterPro"/>
</dbReference>
<dbReference type="GO" id="GO:0012505">
    <property type="term" value="C:endomembrane system"/>
    <property type="evidence" value="ECO:0007669"/>
    <property type="project" value="UniProtKB-SubCell"/>
</dbReference>
<accession>A0A5N0TP07</accession>
<evidence type="ECO:0000256" key="3">
    <source>
        <dbReference type="ARBA" id="ARBA00022989"/>
    </source>
</evidence>
<evidence type="ECO:0000313" key="6">
    <source>
        <dbReference type="EMBL" id="KAA9135947.1"/>
    </source>
</evidence>
<gene>
    <name evidence="6" type="ORF">F6B40_01865</name>
</gene>
<dbReference type="Pfam" id="PF01988">
    <property type="entry name" value="VIT1"/>
    <property type="match status" value="1"/>
</dbReference>
<dbReference type="EMBL" id="VYUY01000003">
    <property type="protein sequence ID" value="KAA9135947.1"/>
    <property type="molecule type" value="Genomic_DNA"/>
</dbReference>
<feature type="transmembrane region" description="Helical" evidence="5">
    <location>
        <begin position="149"/>
        <end position="172"/>
    </location>
</feature>
<keyword evidence="2 5" id="KW-0812">Transmembrane</keyword>
<evidence type="ECO:0000256" key="5">
    <source>
        <dbReference type="SAM" id="Phobius"/>
    </source>
</evidence>
<keyword evidence="7" id="KW-1185">Reference proteome</keyword>
<feature type="transmembrane region" description="Helical" evidence="5">
    <location>
        <begin position="211"/>
        <end position="231"/>
    </location>
</feature>
<evidence type="ECO:0000256" key="1">
    <source>
        <dbReference type="ARBA" id="ARBA00004127"/>
    </source>
</evidence>
<dbReference type="InterPro" id="IPR008217">
    <property type="entry name" value="Ccc1_fam"/>
</dbReference>
<feature type="transmembrane region" description="Helical" evidence="5">
    <location>
        <begin position="178"/>
        <end position="199"/>
    </location>
</feature>
<evidence type="ECO:0000256" key="4">
    <source>
        <dbReference type="ARBA" id="ARBA00023136"/>
    </source>
</evidence>
<feature type="transmembrane region" description="Helical" evidence="5">
    <location>
        <begin position="21"/>
        <end position="46"/>
    </location>
</feature>
<keyword evidence="4 5" id="KW-0472">Membrane</keyword>
<comment type="subcellular location">
    <subcellularLocation>
        <location evidence="1">Endomembrane system</location>
        <topology evidence="1">Multi-pass membrane protein</topology>
    </subcellularLocation>
</comment>
<evidence type="ECO:0000256" key="2">
    <source>
        <dbReference type="ARBA" id="ARBA00022692"/>
    </source>
</evidence>
<organism evidence="6 7">
    <name type="scientific">Microbacterium caowuchunii</name>
    <dbReference type="NCBI Taxonomy" id="2614638"/>
    <lineage>
        <taxon>Bacteria</taxon>
        <taxon>Bacillati</taxon>
        <taxon>Actinomycetota</taxon>
        <taxon>Actinomycetes</taxon>
        <taxon>Micrococcales</taxon>
        <taxon>Microbacteriaceae</taxon>
        <taxon>Microbacterium</taxon>
    </lineage>
</organism>
<name>A0A5N0TP07_9MICO</name>
<evidence type="ECO:0000313" key="7">
    <source>
        <dbReference type="Proteomes" id="UP000326838"/>
    </source>
</evidence>
<dbReference type="GO" id="GO:0030026">
    <property type="term" value="P:intracellular manganese ion homeostasis"/>
    <property type="evidence" value="ECO:0007669"/>
    <property type="project" value="InterPro"/>
</dbReference>
<keyword evidence="3 5" id="KW-1133">Transmembrane helix</keyword>
<feature type="transmembrane region" description="Helical" evidence="5">
    <location>
        <begin position="52"/>
        <end position="73"/>
    </location>
</feature>
<proteinExistence type="predicted"/>
<dbReference type="AlphaFoldDB" id="A0A5N0TP07"/>
<sequence>MTGAAASGKEASDLAARLNRLRAAVLGANDGIVSVAAVVVGVSGASAASSHVITAGTAALIGGAISMAVGEYVSVSSQRDTERSVIDRERRRLTDSPTQALDDLARVYRDKGLSDATARTVAEELTRHDDLAAHLDAEYRMSEGGVVSAWAAAFASGIAFVVGAVLPMAAILLPPPALRVPVTFVTVLLALAVTGAAAARMGGAAPLRGMVRTVVGGALALAATWAVGSLLDTTGMV</sequence>
<dbReference type="RefSeq" id="WP_150891801.1">
    <property type="nucleotide sequence ID" value="NZ_VYUY01000003.1"/>
</dbReference>
<protein>
    <submittedName>
        <fullName evidence="6">VIT family protein</fullName>
    </submittedName>
</protein>
<reference evidence="7" key="1">
    <citation type="submission" date="2019-09" db="EMBL/GenBank/DDBJ databases">
        <title>Mumia zhuanghuii sp. nov. isolated from the intestinal contents of plateau pika (Ochotona curzoniae) in the Qinghai-Tibet plateau of China.</title>
        <authorList>
            <person name="Tian Z."/>
        </authorList>
    </citation>
    <scope>NUCLEOTIDE SEQUENCE [LARGE SCALE GENOMIC DNA]</scope>
    <source>
        <strain evidence="7">L-033</strain>
    </source>
</reference>